<dbReference type="PANTHER" id="PTHR45663:SF11">
    <property type="entry name" value="GEO12009P1"/>
    <property type="match status" value="1"/>
</dbReference>
<dbReference type="GO" id="GO:0005737">
    <property type="term" value="C:cytoplasm"/>
    <property type="evidence" value="ECO:0007669"/>
    <property type="project" value="TreeGrafter"/>
</dbReference>
<dbReference type="KEGG" id="anf:AQPE_2402"/>
<dbReference type="SUPFAM" id="SSF52833">
    <property type="entry name" value="Thioredoxin-like"/>
    <property type="match status" value="1"/>
</dbReference>
<sequence>MKANFDSIISDTKPVIIDFHALWCGPCKVQSPILKEVANELGERVRVIKIDVDQNQDIAARYQIQSVPTLMIFKNGEIKYKQPGVHTKQQLMNVLTTIF</sequence>
<evidence type="ECO:0000256" key="4">
    <source>
        <dbReference type="ARBA" id="ARBA00023157"/>
    </source>
</evidence>
<dbReference type="NCBIfam" id="TIGR01068">
    <property type="entry name" value="thioredoxin"/>
    <property type="match status" value="1"/>
</dbReference>
<keyword evidence="5 8" id="KW-0676">Redox-active center</keyword>
<dbReference type="Proteomes" id="UP001193389">
    <property type="component" value="Chromosome"/>
</dbReference>
<accession>A0A5K7S9J7</accession>
<keyword evidence="4 8" id="KW-1015">Disulfide bond</keyword>
<dbReference type="InterPro" id="IPR017937">
    <property type="entry name" value="Thioredoxin_CS"/>
</dbReference>
<evidence type="ECO:0000256" key="5">
    <source>
        <dbReference type="ARBA" id="ARBA00023284"/>
    </source>
</evidence>
<evidence type="ECO:0000313" key="11">
    <source>
        <dbReference type="Proteomes" id="UP001193389"/>
    </source>
</evidence>
<dbReference type="InterPro" id="IPR036249">
    <property type="entry name" value="Thioredoxin-like_sf"/>
</dbReference>
<feature type="site" description="Contributes to redox potential value" evidence="7">
    <location>
        <position position="25"/>
    </location>
</feature>
<evidence type="ECO:0000256" key="3">
    <source>
        <dbReference type="ARBA" id="ARBA00022982"/>
    </source>
</evidence>
<feature type="site" description="Contributes to redox potential value" evidence="7">
    <location>
        <position position="26"/>
    </location>
</feature>
<protein>
    <recommendedName>
        <fullName evidence="6">Thioredoxin</fullName>
    </recommendedName>
</protein>
<evidence type="ECO:0000256" key="8">
    <source>
        <dbReference type="PIRSR" id="PIRSR000077-4"/>
    </source>
</evidence>
<keyword evidence="11" id="KW-1185">Reference proteome</keyword>
<dbReference type="RefSeq" id="WP_318351165.1">
    <property type="nucleotide sequence ID" value="NZ_AP018694.1"/>
</dbReference>
<dbReference type="InterPro" id="IPR005746">
    <property type="entry name" value="Thioredoxin"/>
</dbReference>
<keyword evidence="3" id="KW-0249">Electron transport</keyword>
<evidence type="ECO:0000259" key="9">
    <source>
        <dbReference type="PROSITE" id="PS51352"/>
    </source>
</evidence>
<dbReference type="Pfam" id="PF00085">
    <property type="entry name" value="Thioredoxin"/>
    <property type="match status" value="1"/>
</dbReference>
<evidence type="ECO:0000313" key="10">
    <source>
        <dbReference type="EMBL" id="BBE18240.1"/>
    </source>
</evidence>
<dbReference type="PRINTS" id="PR00421">
    <property type="entry name" value="THIOREDOXIN"/>
</dbReference>
<evidence type="ECO:0000256" key="7">
    <source>
        <dbReference type="PIRSR" id="PIRSR000077-1"/>
    </source>
</evidence>
<proteinExistence type="inferred from homology"/>
<feature type="domain" description="Thioredoxin" evidence="9">
    <location>
        <begin position="1"/>
        <end position="99"/>
    </location>
</feature>
<comment type="similarity">
    <text evidence="1">Belongs to the thioredoxin family.</text>
</comment>
<dbReference type="PANTHER" id="PTHR45663">
    <property type="entry name" value="GEO12009P1"/>
    <property type="match status" value="1"/>
</dbReference>
<dbReference type="PROSITE" id="PS00194">
    <property type="entry name" value="THIOREDOXIN_1"/>
    <property type="match status" value="1"/>
</dbReference>
<dbReference type="InterPro" id="IPR013766">
    <property type="entry name" value="Thioredoxin_domain"/>
</dbReference>
<dbReference type="FunFam" id="3.40.30.10:FF:000001">
    <property type="entry name" value="Thioredoxin"/>
    <property type="match status" value="1"/>
</dbReference>
<dbReference type="EMBL" id="AP018694">
    <property type="protein sequence ID" value="BBE18240.1"/>
    <property type="molecule type" value="Genomic_DNA"/>
</dbReference>
<evidence type="ECO:0000256" key="1">
    <source>
        <dbReference type="ARBA" id="ARBA00008987"/>
    </source>
</evidence>
<dbReference type="PROSITE" id="PS51352">
    <property type="entry name" value="THIOREDOXIN_2"/>
    <property type="match status" value="1"/>
</dbReference>
<evidence type="ECO:0000256" key="6">
    <source>
        <dbReference type="NCBIfam" id="TIGR01068"/>
    </source>
</evidence>
<dbReference type="CDD" id="cd02947">
    <property type="entry name" value="TRX_family"/>
    <property type="match status" value="1"/>
</dbReference>
<evidence type="ECO:0000256" key="2">
    <source>
        <dbReference type="ARBA" id="ARBA00022448"/>
    </source>
</evidence>
<feature type="site" description="Deprotonates C-terminal active site Cys" evidence="7">
    <location>
        <position position="18"/>
    </location>
</feature>
<dbReference type="GO" id="GO:0015035">
    <property type="term" value="F:protein-disulfide reductase activity"/>
    <property type="evidence" value="ECO:0007669"/>
    <property type="project" value="UniProtKB-UniRule"/>
</dbReference>
<organism evidence="10 11">
    <name type="scientific">Aquipluma nitroreducens</name>
    <dbReference type="NCBI Taxonomy" id="2010828"/>
    <lineage>
        <taxon>Bacteria</taxon>
        <taxon>Pseudomonadati</taxon>
        <taxon>Bacteroidota</taxon>
        <taxon>Bacteroidia</taxon>
        <taxon>Marinilabiliales</taxon>
        <taxon>Prolixibacteraceae</taxon>
        <taxon>Aquipluma</taxon>
    </lineage>
</organism>
<dbReference type="Gene3D" id="3.40.30.10">
    <property type="entry name" value="Glutaredoxin"/>
    <property type="match status" value="1"/>
</dbReference>
<name>A0A5K7S9J7_9BACT</name>
<feature type="active site" description="Nucleophile" evidence="7">
    <location>
        <position position="27"/>
    </location>
</feature>
<dbReference type="PIRSF" id="PIRSF000077">
    <property type="entry name" value="Thioredoxin"/>
    <property type="match status" value="1"/>
</dbReference>
<feature type="active site" description="Nucleophile" evidence="7">
    <location>
        <position position="24"/>
    </location>
</feature>
<keyword evidence="2" id="KW-0813">Transport</keyword>
<reference evidence="10" key="1">
    <citation type="journal article" date="2020" name="Int. J. Syst. Evol. Microbiol.">
        <title>Aquipluma nitroreducens gen. nov. sp. nov., a novel facultatively anaerobic bacterium isolated from a freshwater lake.</title>
        <authorList>
            <person name="Watanabe M."/>
            <person name="Kojima H."/>
            <person name="Fukui M."/>
        </authorList>
    </citation>
    <scope>NUCLEOTIDE SEQUENCE</scope>
    <source>
        <strain evidence="10">MeG22</strain>
    </source>
</reference>
<dbReference type="AlphaFoldDB" id="A0A5K7S9J7"/>
<feature type="disulfide bond" description="Redox-active" evidence="8">
    <location>
        <begin position="24"/>
        <end position="27"/>
    </location>
</feature>
<gene>
    <name evidence="10" type="ORF">AQPE_2402</name>
</gene>